<comment type="caution">
    <text evidence="3">The sequence shown here is derived from an EMBL/GenBank/DDBJ whole genome shotgun (WGS) entry which is preliminary data.</text>
</comment>
<dbReference type="Pfam" id="PF17482">
    <property type="entry name" value="Phage_sheath_1C"/>
    <property type="match status" value="1"/>
</dbReference>
<dbReference type="Gene3D" id="3.40.50.11790">
    <property type="match status" value="1"/>
</dbReference>
<proteinExistence type="inferred from homology"/>
<dbReference type="InterPro" id="IPR020287">
    <property type="entry name" value="Tail_sheath_C"/>
</dbReference>
<evidence type="ECO:0000313" key="4">
    <source>
        <dbReference type="Proteomes" id="UP000728968"/>
    </source>
</evidence>
<dbReference type="Proteomes" id="UP000728968">
    <property type="component" value="Unassembled WGS sequence"/>
</dbReference>
<dbReference type="Gene3D" id="3.30.1370.220">
    <property type="match status" value="1"/>
</dbReference>
<dbReference type="EMBL" id="JACJLT010000018">
    <property type="protein sequence ID" value="MBM6874683.1"/>
    <property type="molecule type" value="Genomic_DNA"/>
</dbReference>
<name>A0ABS2G1Q4_FUSMR</name>
<accession>A0ABS2G1Q4</accession>
<evidence type="ECO:0000256" key="1">
    <source>
        <dbReference type="ARBA" id="ARBA00008005"/>
    </source>
</evidence>
<organism evidence="3 4">
    <name type="scientific">Fusobacterium mortiferum</name>
    <dbReference type="NCBI Taxonomy" id="850"/>
    <lineage>
        <taxon>Bacteria</taxon>
        <taxon>Fusobacteriati</taxon>
        <taxon>Fusobacteriota</taxon>
        <taxon>Fusobacteriia</taxon>
        <taxon>Fusobacteriales</taxon>
        <taxon>Fusobacteriaceae</taxon>
        <taxon>Fusobacterium</taxon>
    </lineage>
</organism>
<evidence type="ECO:0000259" key="2">
    <source>
        <dbReference type="Pfam" id="PF17482"/>
    </source>
</evidence>
<comment type="similarity">
    <text evidence="1">Belongs to the myoviridae tail sheath protein family.</text>
</comment>
<dbReference type="RefSeq" id="WP_204715805.1">
    <property type="nucleotide sequence ID" value="NZ_JACJLT010000018.1"/>
</dbReference>
<evidence type="ECO:0000313" key="3">
    <source>
        <dbReference type="EMBL" id="MBM6874683.1"/>
    </source>
</evidence>
<keyword evidence="4" id="KW-1185">Reference proteome</keyword>
<sequence length="364" mass="40790">MPTTIGLPKIDIVFKALGASAVTRGERGYAVLILRDDTEGEPKKYYKTIEDFGAEEQKKFTESNIQLVKDAFEGTPLKLQVFKLASEGNAEDLLKKVGGAIPRNCWIGTPDAEIQTSLVTWAKAKVKNDKKKYKVIGWKTVGADDMHIVNFTNEKVTWADEKRGEVTGNLIIPYLLGFLAGISINMSAIAFELTKFSSVVEPEELETAINGGEFVLFNDEGIVKVARAVNSLVTTGQDVSEDMCHINTVEKMDLIYCDIFETWDKKYKGKYPNILDNQMLLISAINGYFKTLARDYILDPNFENVSMVDVEAQRIANYSKFGEETVKGWDDLKARQMTVGTKVFLMAKIKISGIMEDFSFPIYM</sequence>
<gene>
    <name evidence="3" type="ORF">H6A04_03285</name>
</gene>
<reference evidence="3 4" key="1">
    <citation type="journal article" date="2021" name="Sci. Rep.">
        <title>The distribution of antibiotic resistance genes in chicken gut microbiota commensals.</title>
        <authorList>
            <person name="Juricova H."/>
            <person name="Matiasovicova J."/>
            <person name="Kubasova T."/>
            <person name="Cejkova D."/>
            <person name="Rychlik I."/>
        </authorList>
    </citation>
    <scope>NUCLEOTIDE SEQUENCE [LARGE SCALE GENOMIC DNA]</scope>
    <source>
        <strain evidence="3 4">An425</strain>
    </source>
</reference>
<feature type="domain" description="Tail sheath protein C-terminal" evidence="2">
    <location>
        <begin position="239"/>
        <end position="314"/>
    </location>
</feature>
<protein>
    <submittedName>
        <fullName evidence="3">Phage tail sheath protein</fullName>
    </submittedName>
</protein>